<evidence type="ECO:0000313" key="12">
    <source>
        <dbReference type="EMBL" id="CCM05620.1"/>
    </source>
</evidence>
<dbReference type="GO" id="GO:0006122">
    <property type="term" value="P:mitochondrial electron transport, ubiquinol to cytochrome c"/>
    <property type="evidence" value="ECO:0007669"/>
    <property type="project" value="UniProtKB-UniRule"/>
</dbReference>
<comment type="subcellular location">
    <subcellularLocation>
        <location evidence="1 11">Mitochondrion inner membrane</location>
        <topology evidence="1 11">Single-pass membrane protein</topology>
    </subcellularLocation>
</comment>
<accession>J4GVQ6</accession>
<dbReference type="EMBL" id="HE797198">
    <property type="protein sequence ID" value="CCM05620.1"/>
    <property type="molecule type" value="Genomic_DNA"/>
</dbReference>
<reference evidence="12 13" key="1">
    <citation type="journal article" date="2012" name="Appl. Environ. Microbiol.">
        <title>Short-read sequencing for genomic analysis of the brown rot fungus Fibroporia radiculosa.</title>
        <authorList>
            <person name="Tang J.D."/>
            <person name="Perkins A.D."/>
            <person name="Sonstegard T.S."/>
            <person name="Schroeder S.G."/>
            <person name="Burgess S.C."/>
            <person name="Diehl S.V."/>
        </authorList>
    </citation>
    <scope>NUCLEOTIDE SEQUENCE [LARGE SCALE GENOMIC DNA]</scope>
    <source>
        <strain evidence="12 13">TFFH 294</strain>
    </source>
</reference>
<evidence type="ECO:0000256" key="1">
    <source>
        <dbReference type="ARBA" id="ARBA00004434"/>
    </source>
</evidence>
<dbReference type="InterPro" id="IPR004205">
    <property type="entry name" value="Cyt_bc1_su8"/>
</dbReference>
<dbReference type="GeneID" id="24100531"/>
<keyword evidence="13" id="KW-1185">Reference proteome</keyword>
<protein>
    <recommendedName>
        <fullName evidence="11">Cytochrome b-c1 complex subunit 8</fullName>
    </recommendedName>
    <alternativeName>
        <fullName evidence="11">Complex III subunit 8</fullName>
    </alternativeName>
</protein>
<evidence type="ECO:0000256" key="4">
    <source>
        <dbReference type="ARBA" id="ARBA00022660"/>
    </source>
</evidence>
<dbReference type="Gene3D" id="1.20.5.210">
    <property type="entry name" value="Cytochrome b-c1 complex subunit 8"/>
    <property type="match status" value="1"/>
</dbReference>
<sequence length="135" mass="15567">MRVTDVRRSDMPGPKVYVSVLSPVPVSELRCTVYGIIFFGNLWWGDRELPKQKGLTQYSMSPMRQRATHNLFRNWIFNGYRRLSGQMPYWIIPFAIASWSAAERLSFGYGTYSWAKRYDAYLNSKAGHIAAHGGH</sequence>
<evidence type="ECO:0000256" key="6">
    <source>
        <dbReference type="ARBA" id="ARBA00022792"/>
    </source>
</evidence>
<name>J4GVQ6_9APHY</name>
<comment type="similarity">
    <text evidence="2 11">Belongs to the UQCRQ/QCR8 family.</text>
</comment>
<dbReference type="PANTHER" id="PTHR12119:SF2">
    <property type="entry name" value="CYTOCHROME B-C1 COMPLEX SUBUNIT 8"/>
    <property type="match status" value="1"/>
</dbReference>
<keyword evidence="4 11" id="KW-0679">Respiratory chain</keyword>
<evidence type="ECO:0000256" key="10">
    <source>
        <dbReference type="ARBA" id="ARBA00023136"/>
    </source>
</evidence>
<dbReference type="HOGENOM" id="CLU_156007_0_0_1"/>
<keyword evidence="8" id="KW-1133">Transmembrane helix</keyword>
<comment type="subunit">
    <text evidence="11">Component of the ubiquinol-cytochrome c oxidoreductase (cytochrome b-c1 complex, complex III, CIII), a multisubunit enzyme composed of 3 respiratory subunits cytochrome b, cytochrome c1 and Rieske protein, 2 core protein subunits, and additional low-molecular weight protein subunits. The complex exists as an obligatory dimer and forms supercomplexes (SCs) in the inner mitochondrial membrane with cytochrome c oxidase (complex IV, CIV).</text>
</comment>
<dbReference type="InterPro" id="IPR036642">
    <property type="entry name" value="Cyt_bc1_su8_sf"/>
</dbReference>
<keyword evidence="10" id="KW-0472">Membrane</keyword>
<evidence type="ECO:0000313" key="13">
    <source>
        <dbReference type="Proteomes" id="UP000006352"/>
    </source>
</evidence>
<dbReference type="Proteomes" id="UP000006352">
    <property type="component" value="Unassembled WGS sequence"/>
</dbReference>
<keyword evidence="9 11" id="KW-0496">Mitochondrion</keyword>
<dbReference type="GO" id="GO:0005743">
    <property type="term" value="C:mitochondrial inner membrane"/>
    <property type="evidence" value="ECO:0007669"/>
    <property type="project" value="UniProtKB-SubCell"/>
</dbReference>
<dbReference type="FunCoup" id="J4GVQ6">
    <property type="interactions" value="117"/>
</dbReference>
<dbReference type="RefSeq" id="XP_012184903.1">
    <property type="nucleotide sequence ID" value="XM_012329513.1"/>
</dbReference>
<evidence type="ECO:0000256" key="7">
    <source>
        <dbReference type="ARBA" id="ARBA00022982"/>
    </source>
</evidence>
<evidence type="ECO:0000256" key="11">
    <source>
        <dbReference type="RuleBase" id="RU368118"/>
    </source>
</evidence>
<dbReference type="Pfam" id="PF02939">
    <property type="entry name" value="UcrQ"/>
    <property type="match status" value="1"/>
</dbReference>
<dbReference type="SUPFAM" id="SSF81508">
    <property type="entry name" value="Ubiquinone-binding protein QP-C of cytochrome bc1 complex (Ubiquinol-cytochrome c reductase)"/>
    <property type="match status" value="1"/>
</dbReference>
<keyword evidence="5" id="KW-0812">Transmembrane</keyword>
<organism evidence="12 13">
    <name type="scientific">Fibroporia radiculosa</name>
    <dbReference type="NCBI Taxonomy" id="599839"/>
    <lineage>
        <taxon>Eukaryota</taxon>
        <taxon>Fungi</taxon>
        <taxon>Dikarya</taxon>
        <taxon>Basidiomycota</taxon>
        <taxon>Agaricomycotina</taxon>
        <taxon>Agaricomycetes</taxon>
        <taxon>Polyporales</taxon>
        <taxon>Fibroporiaceae</taxon>
        <taxon>Fibroporia</taxon>
    </lineage>
</organism>
<keyword evidence="3 11" id="KW-0813">Transport</keyword>
<dbReference type="InParanoid" id="J4GVQ6"/>
<keyword evidence="6 11" id="KW-0999">Mitochondrion inner membrane</keyword>
<comment type="function">
    <text evidence="11">Component of the ubiquinol-cytochrome c oxidoreductase, a multisubunit transmembrane complex that is part of the mitochondrial electron transport chain which drives oxidative phosphorylation. The complex plays an important role in the uptake of multiple carbon sources present in different host niches.</text>
</comment>
<gene>
    <name evidence="12" type="ORF">FIBRA_07849</name>
</gene>
<dbReference type="PANTHER" id="PTHR12119">
    <property type="entry name" value="UBIQUINOL-CYTOCHROME C REDUCTASE COMPLEX UBIQUINONE-BINDING PROTEIN QP-C"/>
    <property type="match status" value="1"/>
</dbReference>
<dbReference type="OrthoDB" id="6683853at2759"/>
<evidence type="ECO:0000256" key="8">
    <source>
        <dbReference type="ARBA" id="ARBA00022989"/>
    </source>
</evidence>
<evidence type="ECO:0000256" key="5">
    <source>
        <dbReference type="ARBA" id="ARBA00022692"/>
    </source>
</evidence>
<dbReference type="STRING" id="599839.J4GVQ6"/>
<keyword evidence="7 11" id="KW-0249">Electron transport</keyword>
<dbReference type="GO" id="GO:0045275">
    <property type="term" value="C:respiratory chain complex III"/>
    <property type="evidence" value="ECO:0007669"/>
    <property type="project" value="UniProtKB-UniRule"/>
</dbReference>
<evidence type="ECO:0000256" key="9">
    <source>
        <dbReference type="ARBA" id="ARBA00023128"/>
    </source>
</evidence>
<evidence type="ECO:0000256" key="3">
    <source>
        <dbReference type="ARBA" id="ARBA00022448"/>
    </source>
</evidence>
<evidence type="ECO:0000256" key="2">
    <source>
        <dbReference type="ARBA" id="ARBA00007668"/>
    </source>
</evidence>
<dbReference type="AlphaFoldDB" id="J4GVQ6"/>
<proteinExistence type="inferred from homology"/>